<feature type="region of interest" description="Disordered" evidence="6">
    <location>
        <begin position="1"/>
        <end position="92"/>
    </location>
</feature>
<evidence type="ECO:0000256" key="4">
    <source>
        <dbReference type="ARBA" id="ARBA00022989"/>
    </source>
</evidence>
<organism evidence="9 10">
    <name type="scientific">Hermanssonia centrifuga</name>
    <dbReference type="NCBI Taxonomy" id="98765"/>
    <lineage>
        <taxon>Eukaryota</taxon>
        <taxon>Fungi</taxon>
        <taxon>Dikarya</taxon>
        <taxon>Basidiomycota</taxon>
        <taxon>Agaricomycotina</taxon>
        <taxon>Agaricomycetes</taxon>
        <taxon>Polyporales</taxon>
        <taxon>Meruliaceae</taxon>
        <taxon>Hermanssonia</taxon>
    </lineage>
</organism>
<evidence type="ECO:0000256" key="1">
    <source>
        <dbReference type="ARBA" id="ARBA00004651"/>
    </source>
</evidence>
<comment type="subcellular location">
    <subcellularLocation>
        <location evidence="1">Cell membrane</location>
        <topology evidence="1">Multi-pass membrane protein</topology>
    </subcellularLocation>
</comment>
<proteinExistence type="predicted"/>
<dbReference type="GO" id="GO:0005886">
    <property type="term" value="C:plasma membrane"/>
    <property type="evidence" value="ECO:0007669"/>
    <property type="project" value="UniProtKB-SubCell"/>
</dbReference>
<evidence type="ECO:0000256" key="7">
    <source>
        <dbReference type="SAM" id="Phobius"/>
    </source>
</evidence>
<gene>
    <name evidence="9" type="ORF">PHLCEN_2v1864</name>
</gene>
<keyword evidence="2" id="KW-1003">Cell membrane</keyword>
<evidence type="ECO:0000256" key="3">
    <source>
        <dbReference type="ARBA" id="ARBA00022692"/>
    </source>
</evidence>
<evidence type="ECO:0000313" key="10">
    <source>
        <dbReference type="Proteomes" id="UP000186601"/>
    </source>
</evidence>
<dbReference type="InterPro" id="IPR052053">
    <property type="entry name" value="IM_YidH-like"/>
</dbReference>
<feature type="domain" description="DUF202" evidence="8">
    <location>
        <begin position="117"/>
        <end position="214"/>
    </location>
</feature>
<comment type="caution">
    <text evidence="9">The sequence shown here is derived from an EMBL/GenBank/DDBJ whole genome shotgun (WGS) entry which is preliminary data.</text>
</comment>
<feature type="transmembrane region" description="Helical" evidence="7">
    <location>
        <begin position="190"/>
        <end position="211"/>
    </location>
</feature>
<dbReference type="PANTHER" id="PTHR34187:SF2">
    <property type="entry name" value="DUF202 DOMAIN-CONTAINING PROTEIN"/>
    <property type="match status" value="1"/>
</dbReference>
<dbReference type="Proteomes" id="UP000186601">
    <property type="component" value="Unassembled WGS sequence"/>
</dbReference>
<dbReference type="InterPro" id="IPR003807">
    <property type="entry name" value="DUF202"/>
</dbReference>
<evidence type="ECO:0000256" key="6">
    <source>
        <dbReference type="SAM" id="MobiDB-lite"/>
    </source>
</evidence>
<dbReference type="Pfam" id="PF02656">
    <property type="entry name" value="DUF202"/>
    <property type="match status" value="1"/>
</dbReference>
<keyword evidence="5 7" id="KW-0472">Membrane</keyword>
<keyword evidence="4 7" id="KW-1133">Transmembrane helix</keyword>
<sequence length="255" mass="27172">MHFQNLLKTRAGPSSSHFPPSPPPTPESHQPAPTYRTMMKEQKPQVPPCATNDEHPTASSLSSCAPGGRTPEATHADDVPGTIDDPIEVSPTRKRVPPAMKRYKPRLILENSGSVARDHLASERTFLAYVRTSLTIASTGVGAYTDYYKLSQTPSRLVLTSTLGPTALVQLFTISATTSNKGLQKYARPLGATVIILGLCTLAFGMVRYFTIQNALIGGNYPVARVSAILLATVLGAVIIVVFGVIVGVRGSSSS</sequence>
<evidence type="ECO:0000256" key="5">
    <source>
        <dbReference type="ARBA" id="ARBA00023136"/>
    </source>
</evidence>
<name>A0A2R6RVP5_9APHY</name>
<keyword evidence="3 7" id="KW-0812">Transmembrane</keyword>
<accession>A0A2R6RVP5</accession>
<evidence type="ECO:0000313" key="9">
    <source>
        <dbReference type="EMBL" id="PSS34070.1"/>
    </source>
</evidence>
<dbReference type="AlphaFoldDB" id="A0A2R6RVP5"/>
<dbReference type="PANTHER" id="PTHR34187">
    <property type="entry name" value="FGR18P"/>
    <property type="match status" value="1"/>
</dbReference>
<dbReference type="EMBL" id="MLYV02000158">
    <property type="protein sequence ID" value="PSS34070.1"/>
    <property type="molecule type" value="Genomic_DNA"/>
</dbReference>
<protein>
    <recommendedName>
        <fullName evidence="8">DUF202 domain-containing protein</fullName>
    </recommendedName>
</protein>
<reference evidence="9 10" key="1">
    <citation type="submission" date="2018-02" db="EMBL/GenBank/DDBJ databases">
        <title>Genome sequence of the basidiomycete white-rot fungus Phlebia centrifuga.</title>
        <authorList>
            <person name="Granchi Z."/>
            <person name="Peng M."/>
            <person name="de Vries R.P."/>
            <person name="Hilden K."/>
            <person name="Makela M.R."/>
            <person name="Grigoriev I."/>
            <person name="Riley R."/>
        </authorList>
    </citation>
    <scope>NUCLEOTIDE SEQUENCE [LARGE SCALE GENOMIC DNA]</scope>
    <source>
        <strain evidence="9 10">FBCC195</strain>
    </source>
</reference>
<feature type="transmembrane region" description="Helical" evidence="7">
    <location>
        <begin position="223"/>
        <end position="249"/>
    </location>
</feature>
<keyword evidence="10" id="KW-1185">Reference proteome</keyword>
<evidence type="ECO:0000259" key="8">
    <source>
        <dbReference type="Pfam" id="PF02656"/>
    </source>
</evidence>
<evidence type="ECO:0000256" key="2">
    <source>
        <dbReference type="ARBA" id="ARBA00022475"/>
    </source>
</evidence>
<dbReference type="OrthoDB" id="199599at2759"/>